<name>A0ABT9R634_9ACTN</name>
<comment type="caution">
    <text evidence="7">The sequence shown here is derived from an EMBL/GenBank/DDBJ whole genome shotgun (WGS) entry which is preliminary data.</text>
</comment>
<sequence>MRFFDTGGFGLTRLASAPLGDAYEIADLALLWGVPSILVLTGFLMSAATGNGAITGRRVAGLLVLLAIVGPAAPSYMAEDGCSMIPVLSSEWFATVASAYGPAQSALLLSALLVLLASRTARDTWPSGFAERRAVAFTFDYLIFVALLSLLEGGVSSLDYGLLNWFRVNEPTSLLVAVPAFLYVLTGRTFGKRLMRIRVVSADTGHWPGWRRAAVRALVFPVLVCVPQCGLVVLLVDVLCSVADPAARTLHDRLAGTRVVRDLL</sequence>
<dbReference type="EMBL" id="JAUSRB010000002">
    <property type="protein sequence ID" value="MDP9864322.1"/>
    <property type="molecule type" value="Genomic_DNA"/>
</dbReference>
<feature type="transmembrane region" description="Helical" evidence="5">
    <location>
        <begin position="217"/>
        <end position="236"/>
    </location>
</feature>
<evidence type="ECO:0000256" key="3">
    <source>
        <dbReference type="ARBA" id="ARBA00022989"/>
    </source>
</evidence>
<evidence type="ECO:0000256" key="2">
    <source>
        <dbReference type="ARBA" id="ARBA00022692"/>
    </source>
</evidence>
<evidence type="ECO:0000256" key="1">
    <source>
        <dbReference type="ARBA" id="ARBA00004141"/>
    </source>
</evidence>
<evidence type="ECO:0000259" key="6">
    <source>
        <dbReference type="Pfam" id="PF06271"/>
    </source>
</evidence>
<keyword evidence="8" id="KW-1185">Reference proteome</keyword>
<proteinExistence type="predicted"/>
<evidence type="ECO:0000256" key="4">
    <source>
        <dbReference type="ARBA" id="ARBA00023136"/>
    </source>
</evidence>
<dbReference type="Proteomes" id="UP001230426">
    <property type="component" value="Unassembled WGS sequence"/>
</dbReference>
<evidence type="ECO:0000256" key="5">
    <source>
        <dbReference type="SAM" id="Phobius"/>
    </source>
</evidence>
<feature type="transmembrane region" description="Helical" evidence="5">
    <location>
        <begin position="29"/>
        <end position="47"/>
    </location>
</feature>
<feature type="transmembrane region" description="Helical" evidence="5">
    <location>
        <begin position="97"/>
        <end position="118"/>
    </location>
</feature>
<dbReference type="Pfam" id="PF06271">
    <property type="entry name" value="RDD"/>
    <property type="match status" value="1"/>
</dbReference>
<gene>
    <name evidence="7" type="ORF">J2S55_003588</name>
</gene>
<comment type="subcellular location">
    <subcellularLocation>
        <location evidence="1">Membrane</location>
        <topology evidence="1">Multi-pass membrane protein</topology>
    </subcellularLocation>
</comment>
<dbReference type="InterPro" id="IPR010432">
    <property type="entry name" value="RDD"/>
</dbReference>
<keyword evidence="4 5" id="KW-0472">Membrane</keyword>
<accession>A0ABT9R634</accession>
<keyword evidence="2 5" id="KW-0812">Transmembrane</keyword>
<protein>
    <submittedName>
        <fullName evidence="7">RDD family membrane protein YckC</fullName>
    </submittedName>
</protein>
<reference evidence="7 8" key="1">
    <citation type="submission" date="2023-07" db="EMBL/GenBank/DDBJ databases">
        <title>Sequencing the genomes of 1000 actinobacteria strains.</title>
        <authorList>
            <person name="Klenk H.-P."/>
        </authorList>
    </citation>
    <scope>NUCLEOTIDE SEQUENCE [LARGE SCALE GENOMIC DNA]</scope>
    <source>
        <strain evidence="7 8">DSM 44109</strain>
    </source>
</reference>
<feature type="domain" description="RDD" evidence="6">
    <location>
        <begin position="131"/>
        <end position="256"/>
    </location>
</feature>
<keyword evidence="3 5" id="KW-1133">Transmembrane helix</keyword>
<dbReference type="RefSeq" id="WP_306861992.1">
    <property type="nucleotide sequence ID" value="NZ_JAUSRB010000002.1"/>
</dbReference>
<feature type="transmembrane region" description="Helical" evidence="5">
    <location>
        <begin position="134"/>
        <end position="151"/>
    </location>
</feature>
<feature type="transmembrane region" description="Helical" evidence="5">
    <location>
        <begin position="171"/>
        <end position="191"/>
    </location>
</feature>
<feature type="transmembrane region" description="Helical" evidence="5">
    <location>
        <begin position="59"/>
        <end position="77"/>
    </location>
</feature>
<organism evidence="7 8">
    <name type="scientific">Streptosporangium brasiliense</name>
    <dbReference type="NCBI Taxonomy" id="47480"/>
    <lineage>
        <taxon>Bacteria</taxon>
        <taxon>Bacillati</taxon>
        <taxon>Actinomycetota</taxon>
        <taxon>Actinomycetes</taxon>
        <taxon>Streptosporangiales</taxon>
        <taxon>Streptosporangiaceae</taxon>
        <taxon>Streptosporangium</taxon>
    </lineage>
</organism>
<evidence type="ECO:0000313" key="7">
    <source>
        <dbReference type="EMBL" id="MDP9864322.1"/>
    </source>
</evidence>
<evidence type="ECO:0000313" key="8">
    <source>
        <dbReference type="Proteomes" id="UP001230426"/>
    </source>
</evidence>